<evidence type="ECO:0000313" key="6">
    <source>
        <dbReference type="EMBL" id="EPE35811.1"/>
    </source>
</evidence>
<reference evidence="6 7" key="1">
    <citation type="journal article" date="2013" name="BMC Genomics">
        <title>Genomics-driven discovery of the pneumocandin biosynthetic gene cluster in the fungus Glarea lozoyensis.</title>
        <authorList>
            <person name="Chen L."/>
            <person name="Yue Q."/>
            <person name="Zhang X."/>
            <person name="Xiang M."/>
            <person name="Wang C."/>
            <person name="Li S."/>
            <person name="Che Y."/>
            <person name="Ortiz-Lopez F.J."/>
            <person name="Bills G.F."/>
            <person name="Liu X."/>
            <person name="An Z."/>
        </authorList>
    </citation>
    <scope>NUCLEOTIDE SEQUENCE [LARGE SCALE GENOMIC DNA]</scope>
    <source>
        <strain evidence="7">ATCC 20868 / MF5171</strain>
    </source>
</reference>
<feature type="transmembrane region" description="Helical" evidence="5">
    <location>
        <begin position="469"/>
        <end position="490"/>
    </location>
</feature>
<evidence type="ECO:0000313" key="7">
    <source>
        <dbReference type="Proteomes" id="UP000016922"/>
    </source>
</evidence>
<name>S3DV65_GLAL2</name>
<keyword evidence="4 5" id="KW-0472">Membrane</keyword>
<dbReference type="Proteomes" id="UP000016922">
    <property type="component" value="Unassembled WGS sequence"/>
</dbReference>
<dbReference type="OrthoDB" id="341259at2759"/>
<accession>S3DV65</accession>
<evidence type="ECO:0000256" key="3">
    <source>
        <dbReference type="ARBA" id="ARBA00022989"/>
    </source>
</evidence>
<dbReference type="GeneID" id="19464203"/>
<dbReference type="OMA" id="MARIITQ"/>
<feature type="transmembrane region" description="Helical" evidence="5">
    <location>
        <begin position="427"/>
        <end position="448"/>
    </location>
</feature>
<dbReference type="STRING" id="1116229.S3DV65"/>
<dbReference type="GO" id="GO:0046873">
    <property type="term" value="F:metal ion transmembrane transporter activity"/>
    <property type="evidence" value="ECO:0007669"/>
    <property type="project" value="InterPro"/>
</dbReference>
<dbReference type="eggNOG" id="KOG4177">
    <property type="taxonomic scope" value="Eukaryota"/>
</dbReference>
<keyword evidence="3 5" id="KW-1133">Transmembrane helix</keyword>
<dbReference type="RefSeq" id="XP_008076629.1">
    <property type="nucleotide sequence ID" value="XM_008078438.1"/>
</dbReference>
<evidence type="ECO:0000256" key="2">
    <source>
        <dbReference type="ARBA" id="ARBA00022692"/>
    </source>
</evidence>
<proteinExistence type="predicted"/>
<dbReference type="Pfam" id="PF01544">
    <property type="entry name" value="CorA"/>
    <property type="match status" value="1"/>
</dbReference>
<dbReference type="GO" id="GO:0016020">
    <property type="term" value="C:membrane"/>
    <property type="evidence" value="ECO:0007669"/>
    <property type="project" value="UniProtKB-SubCell"/>
</dbReference>
<gene>
    <name evidence="6" type="ORF">GLAREA_05149</name>
</gene>
<evidence type="ECO:0000256" key="5">
    <source>
        <dbReference type="SAM" id="Phobius"/>
    </source>
</evidence>
<dbReference type="Gene3D" id="1.20.58.340">
    <property type="entry name" value="Magnesium transport protein CorA, transmembrane region"/>
    <property type="match status" value="1"/>
</dbReference>
<dbReference type="PANTHER" id="PTHR47685">
    <property type="entry name" value="MAGNESIUM TRANSPORT PROTEIN CORA"/>
    <property type="match status" value="1"/>
</dbReference>
<feature type="transmembrane region" description="Helical" evidence="5">
    <location>
        <begin position="496"/>
        <end position="516"/>
    </location>
</feature>
<dbReference type="KEGG" id="glz:GLAREA_05149"/>
<sequence>MPYLHWEIQSNLDDLEDLLATRHHHTFPPGIRNVETKFQFLIDQAKRNWSFYYSRIDEWKHQHSKSSATCRTRSPLGEYLLHVAKFYRSFNLDADTHLLSDQLFAIPPLHPRRTLHQSYYWKRTHTGYLDRHQTTHKATDTDDYSHQGVGKVIMVDQLWMYILDENTIITFFPQRAGRNLSDSSNVHATIHSVLENVQRGHINSVHDLALLIMNECSAVFFDRGKADERPELLNIFSIALGDISESMRLTLEGFHTYVERVEHNYEDPYADLDVSSRRTLGTGHEVLLTKRLHDILDELRMMARIITQQEQVTSDYQEHLSAIHDQIRTTETHVFEEPVKSEMMEKLKDRNNASKIMTSEFTLLNVRRLARTIAKRGKELQELVTTADNLLHQLKDHVNLKQQHASIMEAQYASQVAQEGMKQNRTFLLFTIVIIIFLPLSFMSSLFGMNASDFQTSDGKNSMSLQQQLNFLFPISTVIIAISIAFAFSLRFRHPFYYMLSCLSICWSYFTAYTYIHRLSFRYPRRPIGQMTKDHQKVIKAVHKKGENAELWRRMRRDLERAESEPTKSTKR</sequence>
<dbReference type="EMBL" id="KE145353">
    <property type="protein sequence ID" value="EPE35811.1"/>
    <property type="molecule type" value="Genomic_DNA"/>
</dbReference>
<dbReference type="InterPro" id="IPR045863">
    <property type="entry name" value="CorA_TM1_TM2"/>
</dbReference>
<dbReference type="SUPFAM" id="SSF144083">
    <property type="entry name" value="Magnesium transport protein CorA, transmembrane region"/>
    <property type="match status" value="1"/>
</dbReference>
<dbReference type="PANTHER" id="PTHR47685:SF1">
    <property type="entry name" value="MAGNESIUM TRANSPORT PROTEIN CORA"/>
    <property type="match status" value="1"/>
</dbReference>
<protein>
    <submittedName>
        <fullName evidence="6">Magnesium transport protein CorA, transmembrane region</fullName>
    </submittedName>
</protein>
<dbReference type="AlphaFoldDB" id="S3DV65"/>
<dbReference type="HOGENOM" id="CLU_476528_0_0_1"/>
<evidence type="ECO:0000256" key="1">
    <source>
        <dbReference type="ARBA" id="ARBA00004141"/>
    </source>
</evidence>
<comment type="subcellular location">
    <subcellularLocation>
        <location evidence="1">Membrane</location>
        <topology evidence="1">Multi-pass membrane protein</topology>
    </subcellularLocation>
</comment>
<keyword evidence="7" id="KW-1185">Reference proteome</keyword>
<organism evidence="6 7">
    <name type="scientific">Glarea lozoyensis (strain ATCC 20868 / MF5171)</name>
    <dbReference type="NCBI Taxonomy" id="1116229"/>
    <lineage>
        <taxon>Eukaryota</taxon>
        <taxon>Fungi</taxon>
        <taxon>Dikarya</taxon>
        <taxon>Ascomycota</taxon>
        <taxon>Pezizomycotina</taxon>
        <taxon>Leotiomycetes</taxon>
        <taxon>Helotiales</taxon>
        <taxon>Helotiaceae</taxon>
        <taxon>Glarea</taxon>
    </lineage>
</organism>
<dbReference type="InterPro" id="IPR002523">
    <property type="entry name" value="MgTranspt_CorA/ZnTranspt_ZntB"/>
</dbReference>
<dbReference type="InterPro" id="IPR050829">
    <property type="entry name" value="CorA_MIT"/>
</dbReference>
<keyword evidence="2 5" id="KW-0812">Transmembrane</keyword>
<evidence type="ECO:0000256" key="4">
    <source>
        <dbReference type="ARBA" id="ARBA00023136"/>
    </source>
</evidence>